<evidence type="ECO:0000313" key="1">
    <source>
        <dbReference type="EMBL" id="TNN61277.1"/>
    </source>
</evidence>
<dbReference type="Proteomes" id="UP000314294">
    <property type="component" value="Unassembled WGS sequence"/>
</dbReference>
<evidence type="ECO:0000313" key="2">
    <source>
        <dbReference type="Proteomes" id="UP000314294"/>
    </source>
</evidence>
<keyword evidence="2" id="KW-1185">Reference proteome</keyword>
<reference evidence="1 2" key="1">
    <citation type="submission" date="2019-03" db="EMBL/GenBank/DDBJ databases">
        <title>First draft genome of Liparis tanakae, snailfish: a comprehensive survey of snailfish specific genes.</title>
        <authorList>
            <person name="Kim W."/>
            <person name="Song I."/>
            <person name="Jeong J.-H."/>
            <person name="Kim D."/>
            <person name="Kim S."/>
            <person name="Ryu S."/>
            <person name="Song J.Y."/>
            <person name="Lee S.K."/>
        </authorList>
    </citation>
    <scope>NUCLEOTIDE SEQUENCE [LARGE SCALE GENOMIC DNA]</scope>
    <source>
        <tissue evidence="1">Muscle</tissue>
    </source>
</reference>
<protein>
    <submittedName>
        <fullName evidence="1">Uncharacterized protein</fullName>
    </submittedName>
</protein>
<comment type="caution">
    <text evidence="1">The sequence shown here is derived from an EMBL/GenBank/DDBJ whole genome shotgun (WGS) entry which is preliminary data.</text>
</comment>
<organism evidence="1 2">
    <name type="scientific">Liparis tanakae</name>
    <name type="common">Tanaka's snailfish</name>
    <dbReference type="NCBI Taxonomy" id="230148"/>
    <lineage>
        <taxon>Eukaryota</taxon>
        <taxon>Metazoa</taxon>
        <taxon>Chordata</taxon>
        <taxon>Craniata</taxon>
        <taxon>Vertebrata</taxon>
        <taxon>Euteleostomi</taxon>
        <taxon>Actinopterygii</taxon>
        <taxon>Neopterygii</taxon>
        <taxon>Teleostei</taxon>
        <taxon>Neoteleostei</taxon>
        <taxon>Acanthomorphata</taxon>
        <taxon>Eupercaria</taxon>
        <taxon>Perciformes</taxon>
        <taxon>Cottioidei</taxon>
        <taxon>Cottales</taxon>
        <taxon>Liparidae</taxon>
        <taxon>Liparis</taxon>
    </lineage>
</organism>
<accession>A0A4Z2H5X0</accession>
<proteinExistence type="predicted"/>
<gene>
    <name evidence="1" type="ORF">EYF80_028480</name>
</gene>
<dbReference type="AlphaFoldDB" id="A0A4Z2H5X0"/>
<sequence>MSEGRKARRFSSSLEKSSFFSPAPVPATLVVLESAVEEKAVVGSGAAAANASLRLSLIPTMLGRPGRCCRSEGRERPKQTEVGHAAACRRFSVFIRQTSPGGPPTGTWVFQRLKTGEEGGERPGTSVSSRDRFSLAISNCERRWRGNPAHIERGFQRGVDRVGGAMQTMAALKTYRSVEGTLTESLTESLTLVATMHKQNIDWFNEVPTFHLLQSVEGQKNPIHAPQVCSNLRTVLR</sequence>
<dbReference type="EMBL" id="SRLO01000318">
    <property type="protein sequence ID" value="TNN61277.1"/>
    <property type="molecule type" value="Genomic_DNA"/>
</dbReference>
<name>A0A4Z2H5X0_9TELE</name>